<evidence type="ECO:0000313" key="2">
    <source>
        <dbReference type="Proteomes" id="UP001153076"/>
    </source>
</evidence>
<organism evidence="1 2">
    <name type="scientific">Carnegiea gigantea</name>
    <dbReference type="NCBI Taxonomy" id="171969"/>
    <lineage>
        <taxon>Eukaryota</taxon>
        <taxon>Viridiplantae</taxon>
        <taxon>Streptophyta</taxon>
        <taxon>Embryophyta</taxon>
        <taxon>Tracheophyta</taxon>
        <taxon>Spermatophyta</taxon>
        <taxon>Magnoliopsida</taxon>
        <taxon>eudicotyledons</taxon>
        <taxon>Gunneridae</taxon>
        <taxon>Pentapetalae</taxon>
        <taxon>Caryophyllales</taxon>
        <taxon>Cactineae</taxon>
        <taxon>Cactaceae</taxon>
        <taxon>Cactoideae</taxon>
        <taxon>Echinocereeae</taxon>
        <taxon>Carnegiea</taxon>
    </lineage>
</organism>
<evidence type="ECO:0000313" key="1">
    <source>
        <dbReference type="EMBL" id="KAJ8434435.1"/>
    </source>
</evidence>
<accession>A0A9Q1K0C4</accession>
<dbReference type="PANTHER" id="PTHR33710:SF86">
    <property type="entry name" value="VIRAL MOVEMENT PROTEIN"/>
    <property type="match status" value="1"/>
</dbReference>
<comment type="caution">
    <text evidence="1">The sequence shown here is derived from an EMBL/GenBank/DDBJ whole genome shotgun (WGS) entry which is preliminary data.</text>
</comment>
<gene>
    <name evidence="1" type="ORF">Cgig2_025405</name>
</gene>
<dbReference type="Gene3D" id="3.60.10.10">
    <property type="entry name" value="Endonuclease/exonuclease/phosphatase"/>
    <property type="match status" value="1"/>
</dbReference>
<dbReference type="AlphaFoldDB" id="A0A9Q1K0C4"/>
<keyword evidence="2" id="KW-1185">Reference proteome</keyword>
<dbReference type="PANTHER" id="PTHR33710">
    <property type="entry name" value="BNAC02G09200D PROTEIN"/>
    <property type="match status" value="1"/>
</dbReference>
<dbReference type="InterPro" id="IPR036691">
    <property type="entry name" value="Endo/exonu/phosph_ase_sf"/>
</dbReference>
<dbReference type="OrthoDB" id="1113909at2759"/>
<dbReference type="EMBL" id="JAKOGI010000478">
    <property type="protein sequence ID" value="KAJ8434435.1"/>
    <property type="molecule type" value="Genomic_DNA"/>
</dbReference>
<sequence length="155" mass="17924">MGGSGYEFTWWNGQGGEGSVEERLDHFCANTEWSSLFPDATHIDCDLLDHLPILLKSKPTQQRKAATKVFRFEDMWAFDPSCLETIKHAWSSCTEEDESSSWGAEFIRNIFMPHDTEAILDLPLSDSWLGDKLIWHFTQTWEFSVRSAYHMLVDE</sequence>
<protein>
    <submittedName>
        <fullName evidence="1">Uncharacterized protein</fullName>
    </submittedName>
</protein>
<reference evidence="1" key="1">
    <citation type="submission" date="2022-04" db="EMBL/GenBank/DDBJ databases">
        <title>Carnegiea gigantea Genome sequencing and assembly v2.</title>
        <authorList>
            <person name="Copetti D."/>
            <person name="Sanderson M.J."/>
            <person name="Burquez A."/>
            <person name="Wojciechowski M.F."/>
        </authorList>
    </citation>
    <scope>NUCLEOTIDE SEQUENCE</scope>
    <source>
        <strain evidence="1">SGP5-SGP5p</strain>
        <tissue evidence="1">Aerial part</tissue>
    </source>
</reference>
<proteinExistence type="predicted"/>
<name>A0A9Q1K0C4_9CARY</name>
<dbReference type="SUPFAM" id="SSF56219">
    <property type="entry name" value="DNase I-like"/>
    <property type="match status" value="1"/>
</dbReference>
<dbReference type="Proteomes" id="UP001153076">
    <property type="component" value="Unassembled WGS sequence"/>
</dbReference>